<comment type="caution">
    <text evidence="2">The sequence shown here is derived from an EMBL/GenBank/DDBJ whole genome shotgun (WGS) entry which is preliminary data.</text>
</comment>
<name>A0A812XSX5_9DINO</name>
<reference evidence="2" key="1">
    <citation type="submission" date="2021-02" db="EMBL/GenBank/DDBJ databases">
        <authorList>
            <person name="Dougan E. K."/>
            <person name="Rhodes N."/>
            <person name="Thang M."/>
            <person name="Chan C."/>
        </authorList>
    </citation>
    <scope>NUCLEOTIDE SEQUENCE</scope>
</reference>
<protein>
    <submittedName>
        <fullName evidence="2">Uncharacterized protein</fullName>
    </submittedName>
</protein>
<feature type="non-terminal residue" evidence="2">
    <location>
        <position position="110"/>
    </location>
</feature>
<evidence type="ECO:0000313" key="2">
    <source>
        <dbReference type="EMBL" id="CAE7747328.1"/>
    </source>
</evidence>
<evidence type="ECO:0000313" key="3">
    <source>
        <dbReference type="Proteomes" id="UP000601435"/>
    </source>
</evidence>
<accession>A0A812XSX5</accession>
<organism evidence="2 3">
    <name type="scientific">Symbiodinium necroappetens</name>
    <dbReference type="NCBI Taxonomy" id="1628268"/>
    <lineage>
        <taxon>Eukaryota</taxon>
        <taxon>Sar</taxon>
        <taxon>Alveolata</taxon>
        <taxon>Dinophyceae</taxon>
        <taxon>Suessiales</taxon>
        <taxon>Symbiodiniaceae</taxon>
        <taxon>Symbiodinium</taxon>
    </lineage>
</organism>
<gene>
    <name evidence="2" type="ORF">SNEC2469_LOCUS21653</name>
</gene>
<sequence length="110" mass="11996">RVWWLDRHCAVGSGGRCRIVPRRPGELLDSWRGRHFAVQALEPTGDLLGLAAVRTSALAATGQQGHRRNGLTCSSGRPLRHRSARPSSGLAEGLCALGYTTLLHDRARFD</sequence>
<proteinExistence type="predicted"/>
<evidence type="ECO:0000256" key="1">
    <source>
        <dbReference type="SAM" id="MobiDB-lite"/>
    </source>
</evidence>
<dbReference type="EMBL" id="CAJNJA010038470">
    <property type="protein sequence ID" value="CAE7747328.1"/>
    <property type="molecule type" value="Genomic_DNA"/>
</dbReference>
<keyword evidence="3" id="KW-1185">Reference proteome</keyword>
<dbReference type="Proteomes" id="UP000601435">
    <property type="component" value="Unassembled WGS sequence"/>
</dbReference>
<dbReference type="AlphaFoldDB" id="A0A812XSX5"/>
<feature type="non-terminal residue" evidence="2">
    <location>
        <position position="1"/>
    </location>
</feature>
<feature type="region of interest" description="Disordered" evidence="1">
    <location>
        <begin position="66"/>
        <end position="86"/>
    </location>
</feature>